<protein>
    <submittedName>
        <fullName evidence="1">Uncharacterized protein</fullName>
    </submittedName>
</protein>
<sequence length="56" mass="6339">MSDEMARAPYAVTWFSEIEGGYHKGKNERTCELEEDTVKERQGAYDPGWVVTGIEA</sequence>
<gene>
    <name evidence="1" type="ORF">ALECFALPRED_010088</name>
</gene>
<feature type="non-terminal residue" evidence="1">
    <location>
        <position position="56"/>
    </location>
</feature>
<accession>A0A8H3J8I5</accession>
<proteinExistence type="predicted"/>
<reference evidence="1" key="1">
    <citation type="submission" date="2021-03" db="EMBL/GenBank/DDBJ databases">
        <authorList>
            <person name="Tagirdzhanova G."/>
        </authorList>
    </citation>
    <scope>NUCLEOTIDE SEQUENCE</scope>
</reference>
<comment type="caution">
    <text evidence="1">The sequence shown here is derived from an EMBL/GenBank/DDBJ whole genome shotgun (WGS) entry which is preliminary data.</text>
</comment>
<name>A0A8H3J8I5_9LECA</name>
<keyword evidence="2" id="KW-1185">Reference proteome</keyword>
<dbReference type="Proteomes" id="UP000664203">
    <property type="component" value="Unassembled WGS sequence"/>
</dbReference>
<organism evidence="1 2">
    <name type="scientific">Alectoria fallacina</name>
    <dbReference type="NCBI Taxonomy" id="1903189"/>
    <lineage>
        <taxon>Eukaryota</taxon>
        <taxon>Fungi</taxon>
        <taxon>Dikarya</taxon>
        <taxon>Ascomycota</taxon>
        <taxon>Pezizomycotina</taxon>
        <taxon>Lecanoromycetes</taxon>
        <taxon>OSLEUM clade</taxon>
        <taxon>Lecanoromycetidae</taxon>
        <taxon>Lecanorales</taxon>
        <taxon>Lecanorineae</taxon>
        <taxon>Parmeliaceae</taxon>
        <taxon>Alectoria</taxon>
    </lineage>
</organism>
<dbReference type="EMBL" id="CAJPDR010000818">
    <property type="protein sequence ID" value="CAF9942816.1"/>
    <property type="molecule type" value="Genomic_DNA"/>
</dbReference>
<evidence type="ECO:0000313" key="1">
    <source>
        <dbReference type="EMBL" id="CAF9942816.1"/>
    </source>
</evidence>
<evidence type="ECO:0000313" key="2">
    <source>
        <dbReference type="Proteomes" id="UP000664203"/>
    </source>
</evidence>
<dbReference type="AlphaFoldDB" id="A0A8H3J8I5"/>